<protein>
    <submittedName>
        <fullName evidence="1">Uncharacterized protein</fullName>
    </submittedName>
</protein>
<organism evidence="2">
    <name type="scientific">Selaginella moellendorffii</name>
    <name type="common">Spikemoss</name>
    <dbReference type="NCBI Taxonomy" id="88036"/>
    <lineage>
        <taxon>Eukaryota</taxon>
        <taxon>Viridiplantae</taxon>
        <taxon>Streptophyta</taxon>
        <taxon>Embryophyta</taxon>
        <taxon>Tracheophyta</taxon>
        <taxon>Lycopodiopsida</taxon>
        <taxon>Selaginellales</taxon>
        <taxon>Selaginellaceae</taxon>
        <taxon>Selaginella</taxon>
    </lineage>
</organism>
<name>D8SA94_SELML</name>
<dbReference type="KEGG" id="smo:SELMODRAFT_420008"/>
<evidence type="ECO:0000313" key="2">
    <source>
        <dbReference type="Proteomes" id="UP000001514"/>
    </source>
</evidence>
<dbReference type="InParanoid" id="D8SA94"/>
<dbReference type="Proteomes" id="UP000001514">
    <property type="component" value="Unassembled WGS sequence"/>
</dbReference>
<gene>
    <name evidence="1" type="ORF">SELMODRAFT_420008</name>
</gene>
<dbReference type="EMBL" id="GL377609">
    <property type="protein sequence ID" value="EFJ18559.1"/>
    <property type="molecule type" value="Genomic_DNA"/>
</dbReference>
<evidence type="ECO:0000313" key="1">
    <source>
        <dbReference type="EMBL" id="EFJ18559.1"/>
    </source>
</evidence>
<dbReference type="AlphaFoldDB" id="D8SA94"/>
<dbReference type="HOGENOM" id="CLU_1075198_0_0_1"/>
<sequence>MPTRCRDGGAITLLPPYPIDETNFDEELDKQGRNLFQNGASTLAGKKSIPEWSVNISRERFLQGHCLADPGMILDCIKNLRRTGLDETAILIQQLPGKVQCRCLFLSTIGSWDTRRMYTLTQLAGRYENAAIKFYCKWMPCQQFAGGLRRDTVVDTSVRPASQIDAPKVSGRWELGISLDNLLICEAGGHFHRDSEKEAGVVATVFQRWCSRRVNPVVLSRPFSESHAGLCTELNLQDLREEATTLRLQGEHSKFLTFH</sequence>
<keyword evidence="2" id="KW-1185">Reference proteome</keyword>
<reference evidence="1 2" key="1">
    <citation type="journal article" date="2011" name="Science">
        <title>The Selaginella genome identifies genetic changes associated with the evolution of vascular plants.</title>
        <authorList>
            <person name="Banks J.A."/>
            <person name="Nishiyama T."/>
            <person name="Hasebe M."/>
            <person name="Bowman J.L."/>
            <person name="Gribskov M."/>
            <person name="dePamphilis C."/>
            <person name="Albert V.A."/>
            <person name="Aono N."/>
            <person name="Aoyama T."/>
            <person name="Ambrose B.A."/>
            <person name="Ashton N.W."/>
            <person name="Axtell M.J."/>
            <person name="Barker E."/>
            <person name="Barker M.S."/>
            <person name="Bennetzen J.L."/>
            <person name="Bonawitz N.D."/>
            <person name="Chapple C."/>
            <person name="Cheng C."/>
            <person name="Correa L.G."/>
            <person name="Dacre M."/>
            <person name="DeBarry J."/>
            <person name="Dreyer I."/>
            <person name="Elias M."/>
            <person name="Engstrom E.M."/>
            <person name="Estelle M."/>
            <person name="Feng L."/>
            <person name="Finet C."/>
            <person name="Floyd S.K."/>
            <person name="Frommer W.B."/>
            <person name="Fujita T."/>
            <person name="Gramzow L."/>
            <person name="Gutensohn M."/>
            <person name="Harholt J."/>
            <person name="Hattori M."/>
            <person name="Heyl A."/>
            <person name="Hirai T."/>
            <person name="Hiwatashi Y."/>
            <person name="Ishikawa M."/>
            <person name="Iwata M."/>
            <person name="Karol K.G."/>
            <person name="Koehler B."/>
            <person name="Kolukisaoglu U."/>
            <person name="Kubo M."/>
            <person name="Kurata T."/>
            <person name="Lalonde S."/>
            <person name="Li K."/>
            <person name="Li Y."/>
            <person name="Litt A."/>
            <person name="Lyons E."/>
            <person name="Manning G."/>
            <person name="Maruyama T."/>
            <person name="Michael T.P."/>
            <person name="Mikami K."/>
            <person name="Miyazaki S."/>
            <person name="Morinaga S."/>
            <person name="Murata T."/>
            <person name="Mueller-Roeber B."/>
            <person name="Nelson D.R."/>
            <person name="Obara M."/>
            <person name="Oguri Y."/>
            <person name="Olmstead R.G."/>
            <person name="Onodera N."/>
            <person name="Petersen B.L."/>
            <person name="Pils B."/>
            <person name="Prigge M."/>
            <person name="Rensing S.A."/>
            <person name="Riano-Pachon D.M."/>
            <person name="Roberts A.W."/>
            <person name="Sato Y."/>
            <person name="Scheller H.V."/>
            <person name="Schulz B."/>
            <person name="Schulz C."/>
            <person name="Shakirov E.V."/>
            <person name="Shibagaki N."/>
            <person name="Shinohara N."/>
            <person name="Shippen D.E."/>
            <person name="Soerensen I."/>
            <person name="Sotooka R."/>
            <person name="Sugimoto N."/>
            <person name="Sugita M."/>
            <person name="Sumikawa N."/>
            <person name="Tanurdzic M."/>
            <person name="Theissen G."/>
            <person name="Ulvskov P."/>
            <person name="Wakazuki S."/>
            <person name="Weng J.K."/>
            <person name="Willats W.W."/>
            <person name="Wipf D."/>
            <person name="Wolf P.G."/>
            <person name="Yang L."/>
            <person name="Zimmer A.D."/>
            <person name="Zhu Q."/>
            <person name="Mitros T."/>
            <person name="Hellsten U."/>
            <person name="Loque D."/>
            <person name="Otillar R."/>
            <person name="Salamov A."/>
            <person name="Schmutz J."/>
            <person name="Shapiro H."/>
            <person name="Lindquist E."/>
            <person name="Lucas S."/>
            <person name="Rokhsar D."/>
            <person name="Grigoriev I.V."/>
        </authorList>
    </citation>
    <scope>NUCLEOTIDE SEQUENCE [LARGE SCALE GENOMIC DNA]</scope>
</reference>
<accession>D8SA94</accession>
<proteinExistence type="predicted"/>
<dbReference type="Gramene" id="EFJ18559">
    <property type="protein sequence ID" value="EFJ18559"/>
    <property type="gene ID" value="SELMODRAFT_420008"/>
</dbReference>